<gene>
    <name evidence="4" type="primary">LOC108563999</name>
</gene>
<dbReference type="PRINTS" id="PR00081">
    <property type="entry name" value="GDHRDH"/>
</dbReference>
<dbReference type="PANTHER" id="PTHR43157">
    <property type="entry name" value="PHOSPHATIDYLINOSITOL-GLYCAN BIOSYNTHESIS CLASS F PROTEIN-RELATED"/>
    <property type="match status" value="1"/>
</dbReference>
<keyword evidence="3" id="KW-1185">Reference proteome</keyword>
<keyword evidence="1" id="KW-0560">Oxidoreductase</keyword>
<dbReference type="PANTHER" id="PTHR43157:SF31">
    <property type="entry name" value="PHOSPHATIDYLINOSITOL-GLYCAN BIOSYNTHESIS CLASS F PROTEIN"/>
    <property type="match status" value="1"/>
</dbReference>
<dbReference type="RefSeq" id="XP_017778357.1">
    <property type="nucleotide sequence ID" value="XM_017922868.1"/>
</dbReference>
<sequence>MKFLLDVAVAFGLLKVFAKVTAGQCRSNKCMVGKTAIVTGGSSGIGYETAADLASRGCKVIIADKADRAVSREALIERTGNPEVIYKHINLASFKSVREFAKEIIKTEKRLDLLINNAGISGIRNKLTEDGQLKVMQVNHLGPFLLTHLLADLIIRTPMSRIVFVSSILSFTNNLKKADMLNIPLNTTLDSMYAWKEYSNSKLCAMMAANVFSEKLQEGGVMVNSAIPGLVFSSNDPILNMPNNSPLNFIINKLLYLKIVLYGKNVYEGSQTVLYCALENDLNQVSGKVFADCMSVMQPPLAQIWDFRSRIWNKSEELVKLTESEKLK</sequence>
<reference evidence="4" key="1">
    <citation type="submission" date="2025-08" db="UniProtKB">
        <authorList>
            <consortium name="RefSeq"/>
        </authorList>
    </citation>
    <scope>IDENTIFICATION</scope>
    <source>
        <tissue evidence="4">Whole Larva</tissue>
    </source>
</reference>
<evidence type="ECO:0000313" key="3">
    <source>
        <dbReference type="Proteomes" id="UP000695000"/>
    </source>
</evidence>
<dbReference type="Proteomes" id="UP000695000">
    <property type="component" value="Unplaced"/>
</dbReference>
<dbReference type="SUPFAM" id="SSF51735">
    <property type="entry name" value="NAD(P)-binding Rossmann-fold domains"/>
    <property type="match status" value="1"/>
</dbReference>
<dbReference type="InterPro" id="IPR036291">
    <property type="entry name" value="NAD(P)-bd_dom_sf"/>
</dbReference>
<dbReference type="GeneID" id="108563999"/>
<name>A0ABM1MUV7_NICVS</name>
<protein>
    <submittedName>
        <fullName evidence="4">Retinol dehydrogenase 13-like</fullName>
    </submittedName>
</protein>
<accession>A0ABM1MUV7</accession>
<keyword evidence="2" id="KW-0732">Signal</keyword>
<evidence type="ECO:0000313" key="4">
    <source>
        <dbReference type="RefSeq" id="XP_017778357.1"/>
    </source>
</evidence>
<dbReference type="InterPro" id="IPR002347">
    <property type="entry name" value="SDR_fam"/>
</dbReference>
<evidence type="ECO:0000256" key="2">
    <source>
        <dbReference type="SAM" id="SignalP"/>
    </source>
</evidence>
<proteinExistence type="predicted"/>
<evidence type="ECO:0000256" key="1">
    <source>
        <dbReference type="ARBA" id="ARBA00023002"/>
    </source>
</evidence>
<dbReference type="Pfam" id="PF00106">
    <property type="entry name" value="adh_short"/>
    <property type="match status" value="1"/>
</dbReference>
<organism evidence="3 4">
    <name type="scientific">Nicrophorus vespilloides</name>
    <name type="common">Boreal carrion beetle</name>
    <dbReference type="NCBI Taxonomy" id="110193"/>
    <lineage>
        <taxon>Eukaryota</taxon>
        <taxon>Metazoa</taxon>
        <taxon>Ecdysozoa</taxon>
        <taxon>Arthropoda</taxon>
        <taxon>Hexapoda</taxon>
        <taxon>Insecta</taxon>
        <taxon>Pterygota</taxon>
        <taxon>Neoptera</taxon>
        <taxon>Endopterygota</taxon>
        <taxon>Coleoptera</taxon>
        <taxon>Polyphaga</taxon>
        <taxon>Staphyliniformia</taxon>
        <taxon>Silphidae</taxon>
        <taxon>Nicrophorinae</taxon>
        <taxon>Nicrophorus</taxon>
    </lineage>
</organism>
<dbReference type="Gene3D" id="3.40.50.720">
    <property type="entry name" value="NAD(P)-binding Rossmann-like Domain"/>
    <property type="match status" value="1"/>
</dbReference>
<feature type="signal peptide" evidence="2">
    <location>
        <begin position="1"/>
        <end position="22"/>
    </location>
</feature>
<feature type="chain" id="PRO_5047432867" evidence="2">
    <location>
        <begin position="23"/>
        <end position="328"/>
    </location>
</feature>